<feature type="domain" description="KIB1-4 beta-propeller" evidence="9">
    <location>
        <begin position="1331"/>
        <end position="1427"/>
    </location>
</feature>
<evidence type="ECO:0000259" key="10">
    <source>
        <dbReference type="Pfam" id="PF18052"/>
    </source>
</evidence>
<sequence length="1467" mass="163897">MAEGIAFDLVKGVLGKLGSALGDEIGLLRSFKHDADDLRSNFSAIQAVLLDAEERSSSAGKESHALRDWLRKLKDAAYDADGLLDEIRTQAALRQQQHPEVQNQNQPAEKVREFLSHANPMRLKFKVKMAHRMKELREKIGKIAKQRHDFGLAEAGPGRQAEFKHRETFSAVDEKEIVGRDDDKEKIVKLLLETGGDHDVSVIPIVGLGTIARSVKSATKEECDLDSLESVASFLLRIFSQKRFLLVLDDVWNEDKGKWKELKVVFKDGRQGSKILVTTRSEKVAAIMKTVEPHRVKGLSDDDCWTLFKRLAFDEGEENDYPSLVAIGKQIVKKCGGVPLAANALGSMMYSKNRTEDAWSAIRDNEIWSLQEEKTILPSLKLSYIQMPSALKQCFAYCSIFPKDYEIDKDDLIRQWIALGFISSHETWTSMEDIGNEYFNDLLWMSFLQEVEEDKEYRKVTTCRMHDLVHDLAQSVAREEVAVIVGEESTRIPESCRYVSIYSRFTPQVSITVMRRLRALQFRESGSLIMAFYSEAKCLRLLDLHGSEISMLPSSIGKLKLLRYLNLSSTNVQELPESITSLCNLQSLNLSGCRKIRTLPKFLGKLTNLQNLDLSDCRSLTIPDSISNLQNLYALNLSWCKRVISLESICHLKNLHYLNLSDLKFMETLPKSIESLQNLRILNLSNCISLLSLPSSLCDLKNLHDLNLSRLKSLVILPESIGSLQNLRILNVSKCHSLLSLPSSSSDLQHLEKLDISGCKKLCELPKMIRKLTKLRVLLNNKCSELKGMPRGISKLVSLQELSVFVVGKQDRVEHCASISELEHLKLVGELEIKGLENVTSPVDAKAANLIEKNLRSLKLEWNVLSAEEGMDSTVLPVEEMETVLENLQPHIKLENLEIGGYGGGKFPSWMMNRIGSCLPNLVGIRVENMPGCSSLPPLGQLPFLKALTIRNMPAVTNLGVDKFPALMRLNLSSMPVLREWVTVLTVDDEEGRRERVPIFPCLTHLYLEECPQLRPEPCLPPSVKSLDFYRTSKENLSLILERAMPFGGGDAAVSPQPPPDKGLRSLGIRGCEQLTCLPESLRSLTSLQRLEIWSCQDLERIEDWLGELTELQCLFINGCSSLRYLPAHKMTTLKILHIVGCPLLFDADGQFVDTSVDHIKYVYVDGRKYPYEEQASRAGKRASRLAFPAPASNPKINQEIEDERILGLRRWRRREWKRAVGAALHRGYLAPHCGQADRCRSRRSPCHLQIVARHLLCRPPSPIPACSPSSSSPRISPSPIPLPQPSYPAPSPAPSRLPSRPIVPFPRLDHGHSDSPFFPLDSLRNPTFRPLPSLSDTARHVCVGCSHGWLILLGPTSHISLLNPLTADTVPLPPPLSSAPLYFPLYDENTVDRYLLFRGDPPRRLRHLAALVRLAVLSADPTDDPSLSSSSSSSETPSQPASSPAARATATPRGGTTPTGASPPTA</sequence>
<dbReference type="Gene3D" id="3.40.50.300">
    <property type="entry name" value="P-loop containing nucleotide triphosphate hydrolases"/>
    <property type="match status" value="1"/>
</dbReference>
<evidence type="ECO:0000256" key="1">
    <source>
        <dbReference type="ARBA" id="ARBA00008894"/>
    </source>
</evidence>
<protein>
    <recommendedName>
        <fullName evidence="15">Disease resistance protein RGA3</fullName>
    </recommendedName>
</protein>
<keyword evidence="4" id="KW-0547">Nucleotide-binding</keyword>
<evidence type="ECO:0008006" key="15">
    <source>
        <dbReference type="Google" id="ProtNLM"/>
    </source>
</evidence>
<dbReference type="Pfam" id="PF23559">
    <property type="entry name" value="WHD_DRP"/>
    <property type="match status" value="1"/>
</dbReference>
<dbReference type="EMBL" id="LR862147">
    <property type="protein sequence ID" value="CAD1828923.1"/>
    <property type="molecule type" value="Genomic_DNA"/>
</dbReference>
<keyword evidence="3" id="KW-0677">Repeat</keyword>
<dbReference type="GO" id="GO:0009626">
    <property type="term" value="P:plant-type hypersensitive response"/>
    <property type="evidence" value="ECO:0007669"/>
    <property type="project" value="UniProtKB-ARBA"/>
</dbReference>
<feature type="region of interest" description="Disordered" evidence="7">
    <location>
        <begin position="1421"/>
        <end position="1467"/>
    </location>
</feature>
<evidence type="ECO:0000259" key="12">
    <source>
        <dbReference type="Pfam" id="PF23598"/>
    </source>
</evidence>
<evidence type="ECO:0000259" key="11">
    <source>
        <dbReference type="Pfam" id="PF23559"/>
    </source>
</evidence>
<feature type="domain" description="Disease resistance R13L4/SHOC-2-like LRR" evidence="12">
    <location>
        <begin position="520"/>
        <end position="639"/>
    </location>
</feature>
<organism evidence="14">
    <name type="scientific">Ananas comosus var. bracteatus</name>
    <name type="common">red pineapple</name>
    <dbReference type="NCBI Taxonomy" id="296719"/>
    <lineage>
        <taxon>Eukaryota</taxon>
        <taxon>Viridiplantae</taxon>
        <taxon>Streptophyta</taxon>
        <taxon>Embryophyta</taxon>
        <taxon>Tracheophyta</taxon>
        <taxon>Spermatophyta</taxon>
        <taxon>Magnoliopsida</taxon>
        <taxon>Liliopsida</taxon>
        <taxon>Poales</taxon>
        <taxon>Bromeliaceae</taxon>
        <taxon>Bromelioideae</taxon>
        <taxon>Ananas</taxon>
    </lineage>
</organism>
<feature type="domain" description="Disease resistance protein winged helix" evidence="11">
    <location>
        <begin position="400"/>
        <end position="473"/>
    </location>
</feature>
<dbReference type="InterPro" id="IPR002182">
    <property type="entry name" value="NB-ARC"/>
</dbReference>
<dbReference type="InterPro" id="IPR055414">
    <property type="entry name" value="LRR_R13L4/SHOC2-like"/>
</dbReference>
<dbReference type="Pfam" id="PF23598">
    <property type="entry name" value="LRR_14"/>
    <property type="match status" value="1"/>
</dbReference>
<dbReference type="Gene3D" id="1.20.5.4130">
    <property type="match status" value="1"/>
</dbReference>
<dbReference type="Pfam" id="PF00931">
    <property type="entry name" value="NB-ARC"/>
    <property type="match status" value="1"/>
</dbReference>
<evidence type="ECO:0000259" key="8">
    <source>
        <dbReference type="Pfam" id="PF00931"/>
    </source>
</evidence>
<comment type="similarity">
    <text evidence="1">Belongs to the disease resistance NB-LRR family.</text>
</comment>
<dbReference type="GO" id="GO:0002758">
    <property type="term" value="P:innate immune response-activating signaling pathway"/>
    <property type="evidence" value="ECO:0007669"/>
    <property type="project" value="UniProtKB-ARBA"/>
</dbReference>
<evidence type="ECO:0000256" key="7">
    <source>
        <dbReference type="SAM" id="MobiDB-lite"/>
    </source>
</evidence>
<keyword evidence="5" id="KW-0611">Plant defense</keyword>
<dbReference type="Pfam" id="PF25019">
    <property type="entry name" value="LRR_R13L1-DRL21"/>
    <property type="match status" value="1"/>
</dbReference>
<feature type="region of interest" description="Disordered" evidence="7">
    <location>
        <begin position="1268"/>
        <end position="1302"/>
    </location>
</feature>
<evidence type="ECO:0000256" key="6">
    <source>
        <dbReference type="ARBA" id="ARBA00022840"/>
    </source>
</evidence>
<dbReference type="InterPro" id="IPR036388">
    <property type="entry name" value="WH-like_DNA-bd_sf"/>
</dbReference>
<dbReference type="SUPFAM" id="SSF52540">
    <property type="entry name" value="P-loop containing nucleoside triphosphate hydrolases"/>
    <property type="match status" value="1"/>
</dbReference>
<accession>A0A6V7PDU1</accession>
<gene>
    <name evidence="14" type="ORF">CB5_LOCUS12134</name>
</gene>
<evidence type="ECO:0000259" key="9">
    <source>
        <dbReference type="Pfam" id="PF03478"/>
    </source>
</evidence>
<dbReference type="Gene3D" id="1.10.10.10">
    <property type="entry name" value="Winged helix-like DNA-binding domain superfamily/Winged helix DNA-binding domain"/>
    <property type="match status" value="1"/>
</dbReference>
<keyword evidence="2" id="KW-0433">Leucine-rich repeat</keyword>
<dbReference type="InterPro" id="IPR056789">
    <property type="entry name" value="LRR_R13L1-DRL21"/>
</dbReference>
<reference evidence="14" key="1">
    <citation type="submission" date="2020-07" db="EMBL/GenBank/DDBJ databases">
        <authorList>
            <person name="Lin J."/>
        </authorList>
    </citation>
    <scope>NUCLEOTIDE SEQUENCE</scope>
</reference>
<evidence type="ECO:0000256" key="3">
    <source>
        <dbReference type="ARBA" id="ARBA00022737"/>
    </source>
</evidence>
<dbReference type="InterPro" id="IPR058922">
    <property type="entry name" value="WHD_DRP"/>
</dbReference>
<feature type="domain" description="Disease resistance N-terminal" evidence="10">
    <location>
        <begin position="10"/>
        <end position="99"/>
    </location>
</feature>
<evidence type="ECO:0000256" key="5">
    <source>
        <dbReference type="ARBA" id="ARBA00022821"/>
    </source>
</evidence>
<evidence type="ECO:0000256" key="4">
    <source>
        <dbReference type="ARBA" id="ARBA00022741"/>
    </source>
</evidence>
<dbReference type="Pfam" id="PF18052">
    <property type="entry name" value="Rx_N"/>
    <property type="match status" value="1"/>
</dbReference>
<dbReference type="InterPro" id="IPR005174">
    <property type="entry name" value="KIB1-4_b-propeller"/>
</dbReference>
<dbReference type="SUPFAM" id="SSF52058">
    <property type="entry name" value="L domain-like"/>
    <property type="match status" value="2"/>
</dbReference>
<dbReference type="GO" id="GO:0005524">
    <property type="term" value="F:ATP binding"/>
    <property type="evidence" value="ECO:0007669"/>
    <property type="project" value="UniProtKB-KW"/>
</dbReference>
<dbReference type="InterPro" id="IPR027417">
    <property type="entry name" value="P-loop_NTPase"/>
</dbReference>
<dbReference type="PANTHER" id="PTHR36766:SF40">
    <property type="entry name" value="DISEASE RESISTANCE PROTEIN RGA3"/>
    <property type="match status" value="1"/>
</dbReference>
<dbReference type="GO" id="GO:0043531">
    <property type="term" value="F:ADP binding"/>
    <property type="evidence" value="ECO:0007669"/>
    <property type="project" value="InterPro"/>
</dbReference>
<evidence type="ECO:0000259" key="13">
    <source>
        <dbReference type="Pfam" id="PF25019"/>
    </source>
</evidence>
<evidence type="ECO:0000313" key="14">
    <source>
        <dbReference type="EMBL" id="CAD1828923.1"/>
    </source>
</evidence>
<dbReference type="SUPFAM" id="SSF52047">
    <property type="entry name" value="RNI-like"/>
    <property type="match status" value="1"/>
</dbReference>
<name>A0A6V7PDU1_ANACO</name>
<dbReference type="Pfam" id="PF03478">
    <property type="entry name" value="Beta-prop_KIB1-4"/>
    <property type="match status" value="1"/>
</dbReference>
<feature type="domain" description="R13L1/DRL21-like LRR repeat region" evidence="13">
    <location>
        <begin position="819"/>
        <end position="953"/>
    </location>
</feature>
<dbReference type="CDD" id="cd14798">
    <property type="entry name" value="RX-CC_like"/>
    <property type="match status" value="1"/>
</dbReference>
<dbReference type="GO" id="GO:0042742">
    <property type="term" value="P:defense response to bacterium"/>
    <property type="evidence" value="ECO:0007669"/>
    <property type="project" value="UniProtKB-ARBA"/>
</dbReference>
<dbReference type="Gene3D" id="1.10.8.430">
    <property type="entry name" value="Helical domain of apoptotic protease-activating factors"/>
    <property type="match status" value="1"/>
</dbReference>
<keyword evidence="6" id="KW-0067">ATP-binding</keyword>
<proteinExistence type="inferred from homology"/>
<dbReference type="FunFam" id="1.10.10.10:FF:000322">
    <property type="entry name" value="Probable disease resistance protein At1g63360"/>
    <property type="match status" value="1"/>
</dbReference>
<dbReference type="InterPro" id="IPR038005">
    <property type="entry name" value="RX-like_CC"/>
</dbReference>
<dbReference type="InterPro" id="IPR032675">
    <property type="entry name" value="LRR_dom_sf"/>
</dbReference>
<dbReference type="InterPro" id="IPR042197">
    <property type="entry name" value="Apaf_helical"/>
</dbReference>
<feature type="compositionally biased region" description="Pro residues" evidence="7">
    <location>
        <begin position="1277"/>
        <end position="1296"/>
    </location>
</feature>
<feature type="domain" description="NB-ARC" evidence="8">
    <location>
        <begin position="220"/>
        <end position="315"/>
    </location>
</feature>
<dbReference type="PANTHER" id="PTHR36766">
    <property type="entry name" value="PLANT BROAD-SPECTRUM MILDEW RESISTANCE PROTEIN RPW8"/>
    <property type="match status" value="1"/>
</dbReference>
<dbReference type="Gene3D" id="3.80.10.10">
    <property type="entry name" value="Ribonuclease Inhibitor"/>
    <property type="match status" value="3"/>
</dbReference>
<evidence type="ECO:0000256" key="2">
    <source>
        <dbReference type="ARBA" id="ARBA00022614"/>
    </source>
</evidence>
<dbReference type="InterPro" id="IPR041118">
    <property type="entry name" value="Rx_N"/>
</dbReference>
<dbReference type="PRINTS" id="PR00364">
    <property type="entry name" value="DISEASERSIST"/>
</dbReference>